<feature type="domain" description="AMP-binding enzyme C-terminal" evidence="6">
    <location>
        <begin position="416"/>
        <end position="491"/>
    </location>
</feature>
<dbReference type="InterPro" id="IPR042099">
    <property type="entry name" value="ANL_N_sf"/>
</dbReference>
<gene>
    <name evidence="7" type="ORF">A8950_3156</name>
</gene>
<dbReference type="OrthoDB" id="9803968at2"/>
<organism evidence="7 8">
    <name type="scientific">Dongia mobilis</name>
    <dbReference type="NCBI Taxonomy" id="578943"/>
    <lineage>
        <taxon>Bacteria</taxon>
        <taxon>Pseudomonadati</taxon>
        <taxon>Pseudomonadota</taxon>
        <taxon>Alphaproteobacteria</taxon>
        <taxon>Rhodospirillales</taxon>
        <taxon>Dongiaceae</taxon>
        <taxon>Dongia</taxon>
    </lineage>
</organism>
<evidence type="ECO:0000256" key="3">
    <source>
        <dbReference type="ARBA" id="ARBA00022741"/>
    </source>
</evidence>
<dbReference type="Pfam" id="PF13193">
    <property type="entry name" value="AMP-binding_C"/>
    <property type="match status" value="1"/>
</dbReference>
<dbReference type="EMBL" id="SNYW01000011">
    <property type="protein sequence ID" value="TDQ80621.1"/>
    <property type="molecule type" value="Genomic_DNA"/>
</dbReference>
<keyword evidence="4" id="KW-0067">ATP-binding</keyword>
<evidence type="ECO:0000259" key="5">
    <source>
        <dbReference type="Pfam" id="PF00501"/>
    </source>
</evidence>
<dbReference type="GO" id="GO:0005524">
    <property type="term" value="F:ATP binding"/>
    <property type="evidence" value="ECO:0007669"/>
    <property type="project" value="UniProtKB-KW"/>
</dbReference>
<dbReference type="Proteomes" id="UP000295783">
    <property type="component" value="Unassembled WGS sequence"/>
</dbReference>
<dbReference type="Gene3D" id="3.30.300.30">
    <property type="match status" value="1"/>
</dbReference>
<evidence type="ECO:0000313" key="8">
    <source>
        <dbReference type="Proteomes" id="UP000295783"/>
    </source>
</evidence>
<reference evidence="7 8" key="1">
    <citation type="submission" date="2019-03" db="EMBL/GenBank/DDBJ databases">
        <title>Genomic Encyclopedia of Type Strains, Phase III (KMG-III): the genomes of soil and plant-associated and newly described type strains.</title>
        <authorList>
            <person name="Whitman W."/>
        </authorList>
    </citation>
    <scope>NUCLEOTIDE SEQUENCE [LARGE SCALE GENOMIC DNA]</scope>
    <source>
        <strain evidence="7 8">CGMCC 1.7660</strain>
    </source>
</reference>
<dbReference type="InterPro" id="IPR025110">
    <property type="entry name" value="AMP-bd_C"/>
</dbReference>
<protein>
    <submittedName>
        <fullName evidence="7">Acyl-CoA synthetase (AMP-forming)/AMP-acid ligase II</fullName>
    </submittedName>
</protein>
<evidence type="ECO:0000256" key="1">
    <source>
        <dbReference type="ARBA" id="ARBA00006432"/>
    </source>
</evidence>
<evidence type="ECO:0000259" key="6">
    <source>
        <dbReference type="Pfam" id="PF13193"/>
    </source>
</evidence>
<dbReference type="SUPFAM" id="SSF56801">
    <property type="entry name" value="Acetyl-CoA synthetase-like"/>
    <property type="match status" value="1"/>
</dbReference>
<dbReference type="RefSeq" id="WP_133614602.1">
    <property type="nucleotide sequence ID" value="NZ_SNYW01000011.1"/>
</dbReference>
<dbReference type="PANTHER" id="PTHR43201">
    <property type="entry name" value="ACYL-COA SYNTHETASE"/>
    <property type="match status" value="1"/>
</dbReference>
<name>A0A4V3DEC5_9PROT</name>
<sequence length="505" mass="53036">MSQFSAIAEMLSDGDAKAPAIGAPDRRDMSRGELAALARRVGADLRGIGIARRDAVAIVMPNGPEMAAAFLAVAANCVAAPLNAAYRADEFDFYLSDLDAQALILPAGAESPAREIAAKRKIRVIELAPDLAGPAGAFSLSVPAGGDVADAASPDDVALVLHTSGTTSRPKIVPLTQRNLMTSAGNIARTLALTPRDRSLVIMPLFHIHGLVGALLSSLHAGGSVFCPSGFNALKFFAQLDEAAATWYSAVPTMHQTVLARAKGNAEIIARRKLRFIRSSSASLPPPVMKELEATFGCPVIESYGMTEAAHQMASNPLPPAARKPGSVGIAAGPEVAIMGEDGLFLKSGEVGEIVIRGANVTPGYANNPKANAEAFRDGWFRTGDQGVMDGEGYVSLTGRLKEIINRGGEKISPREVDDVLMEHPAVAQIVTFAMPHDKLGEEVAAAVVLKDGTAATERDLREFAAQRLADFKVPKKILFLAEIPKGATGKLQRIGLAQKLGLSS</sequence>
<dbReference type="Gene3D" id="3.40.50.12780">
    <property type="entry name" value="N-terminal domain of ligase-like"/>
    <property type="match status" value="1"/>
</dbReference>
<dbReference type="InterPro" id="IPR020845">
    <property type="entry name" value="AMP-binding_CS"/>
</dbReference>
<keyword evidence="2 7" id="KW-0436">Ligase</keyword>
<dbReference type="InterPro" id="IPR045310">
    <property type="entry name" value="Pcs60-like"/>
</dbReference>
<dbReference type="CDD" id="cd05926">
    <property type="entry name" value="FACL_fum10p_like"/>
    <property type="match status" value="1"/>
</dbReference>
<keyword evidence="8" id="KW-1185">Reference proteome</keyword>
<dbReference type="AlphaFoldDB" id="A0A4V3DEC5"/>
<comment type="caution">
    <text evidence="7">The sequence shown here is derived from an EMBL/GenBank/DDBJ whole genome shotgun (WGS) entry which is preliminary data.</text>
</comment>
<comment type="similarity">
    <text evidence="1">Belongs to the ATP-dependent AMP-binding enzyme family.</text>
</comment>
<dbReference type="InterPro" id="IPR000873">
    <property type="entry name" value="AMP-dep_synth/lig_dom"/>
</dbReference>
<keyword evidence="3" id="KW-0547">Nucleotide-binding</keyword>
<dbReference type="PANTHER" id="PTHR43201:SF5">
    <property type="entry name" value="MEDIUM-CHAIN ACYL-COA LIGASE ACSF2, MITOCHONDRIAL"/>
    <property type="match status" value="1"/>
</dbReference>
<evidence type="ECO:0000256" key="4">
    <source>
        <dbReference type="ARBA" id="ARBA00022840"/>
    </source>
</evidence>
<evidence type="ECO:0000256" key="2">
    <source>
        <dbReference type="ARBA" id="ARBA00022598"/>
    </source>
</evidence>
<accession>A0A4V3DEC5</accession>
<dbReference type="InterPro" id="IPR045851">
    <property type="entry name" value="AMP-bd_C_sf"/>
</dbReference>
<evidence type="ECO:0000313" key="7">
    <source>
        <dbReference type="EMBL" id="TDQ80621.1"/>
    </source>
</evidence>
<dbReference type="GO" id="GO:0006631">
    <property type="term" value="P:fatty acid metabolic process"/>
    <property type="evidence" value="ECO:0007669"/>
    <property type="project" value="TreeGrafter"/>
</dbReference>
<feature type="domain" description="AMP-dependent synthetase/ligase" evidence="5">
    <location>
        <begin position="19"/>
        <end position="365"/>
    </location>
</feature>
<dbReference type="Pfam" id="PF00501">
    <property type="entry name" value="AMP-binding"/>
    <property type="match status" value="1"/>
</dbReference>
<dbReference type="PROSITE" id="PS00455">
    <property type="entry name" value="AMP_BINDING"/>
    <property type="match status" value="1"/>
</dbReference>
<proteinExistence type="inferred from homology"/>
<dbReference type="GO" id="GO:0031956">
    <property type="term" value="F:medium-chain fatty acid-CoA ligase activity"/>
    <property type="evidence" value="ECO:0007669"/>
    <property type="project" value="TreeGrafter"/>
</dbReference>